<accession>A0ABQ9V2L1</accession>
<proteinExistence type="predicted"/>
<dbReference type="PANTHER" id="PTHR28678">
    <property type="entry name" value="CODANIN-1"/>
    <property type="match status" value="1"/>
</dbReference>
<organism evidence="1 2">
    <name type="scientific">Saguinus oedipus</name>
    <name type="common">Cotton-top tamarin</name>
    <name type="synonym">Oedipomidas oedipus</name>
    <dbReference type="NCBI Taxonomy" id="9490"/>
    <lineage>
        <taxon>Eukaryota</taxon>
        <taxon>Metazoa</taxon>
        <taxon>Chordata</taxon>
        <taxon>Craniata</taxon>
        <taxon>Vertebrata</taxon>
        <taxon>Euteleostomi</taxon>
        <taxon>Mammalia</taxon>
        <taxon>Eutheria</taxon>
        <taxon>Euarchontoglires</taxon>
        <taxon>Primates</taxon>
        <taxon>Haplorrhini</taxon>
        <taxon>Platyrrhini</taxon>
        <taxon>Cebidae</taxon>
        <taxon>Callitrichinae</taxon>
        <taxon>Saguinus</taxon>
    </lineage>
</organism>
<gene>
    <name evidence="1" type="primary">CDAN1_3</name>
    <name evidence="1" type="ORF">P7K49_017464</name>
</gene>
<reference evidence="1 2" key="1">
    <citation type="submission" date="2023-05" db="EMBL/GenBank/DDBJ databases">
        <title>B98-5 Cell Line De Novo Hybrid Assembly: An Optical Mapping Approach.</title>
        <authorList>
            <person name="Kananen K."/>
            <person name="Auerbach J.A."/>
            <person name="Kautto E."/>
            <person name="Blachly J.S."/>
        </authorList>
    </citation>
    <scope>NUCLEOTIDE SEQUENCE [LARGE SCALE GENOMIC DNA]</scope>
    <source>
        <strain evidence="1">B95-8</strain>
        <tissue evidence="1">Cell line</tissue>
    </source>
</reference>
<protein>
    <submittedName>
        <fullName evidence="1">Codanin-1</fullName>
    </submittedName>
</protein>
<dbReference type="EMBL" id="JASSZA010000008">
    <property type="protein sequence ID" value="KAK2103608.1"/>
    <property type="molecule type" value="Genomic_DNA"/>
</dbReference>
<evidence type="ECO:0000313" key="2">
    <source>
        <dbReference type="Proteomes" id="UP001266305"/>
    </source>
</evidence>
<dbReference type="Proteomes" id="UP001266305">
    <property type="component" value="Unassembled WGS sequence"/>
</dbReference>
<evidence type="ECO:0000313" key="1">
    <source>
        <dbReference type="EMBL" id="KAK2103608.1"/>
    </source>
</evidence>
<keyword evidence="2" id="KW-1185">Reference proteome</keyword>
<dbReference type="InterPro" id="IPR040031">
    <property type="entry name" value="Codanin-1"/>
</dbReference>
<name>A0ABQ9V2L1_SAGOE</name>
<dbReference type="PANTHER" id="PTHR28678:SF1">
    <property type="entry name" value="CODANIN-1"/>
    <property type="match status" value="1"/>
</dbReference>
<comment type="caution">
    <text evidence="1">The sequence shown here is derived from an EMBL/GenBank/DDBJ whole genome shotgun (WGS) entry which is preliminary data.</text>
</comment>
<sequence length="405" mass="44911">MVTAKDNDFELSPGALGHLDKGTLKLLAENERLLCFSPALQGRLRAAYEGSVAKVSLVMPPSAQAVSFQPETDNRANFSSDRAFHTFKKQRGGKTLVGVSTSADQAFLCVRDVFYEVLREWEDHHEEAGWDFEKGLGSRIRAMMGQLSAACSHSHFVRLFQQQLLQMCQSPGGAGGTVLGEAPDVLSMLGADKLGRLWRLQERLVTPQSSGGPCPPPTFPGCQGFFRDFILSASSFQFNQHLMDSLSLKIRELNGLTLPQHEPSDEDGESDVDWQGERRQFAVVLLSLRLLAKFLGFVAFLPYRGPEPPPTGELQDSILALRSQKPGRSESISQPFPGTCPLTELLPSQVPPVLDVRTLLQRGLQARRAVLTVPWLVEFLSFADHVVPLLDYYRGIFTLLLRLHR</sequence>